<proteinExistence type="predicted"/>
<feature type="non-terminal residue" evidence="1">
    <location>
        <position position="1"/>
    </location>
</feature>
<evidence type="ECO:0000313" key="1">
    <source>
        <dbReference type="EMBL" id="KKL89265.1"/>
    </source>
</evidence>
<sequence length="639" mass="69213">ISLTGAEAGIWTDADYTRARIIKVESKRVVKELDKAKAAGLTPILINDTTAWQSWPLDKLLFIATYRLPREVEACKTARAKLIQHVATKYLVNSTTISGLGTVRWARLAGFLSHDMSPETRLAWIKALRGAFADSPEAFLTLNAVEIDNLIAALRRLGDKETAELSATLTRKTTEWQSWPPEALVELARAASQAASKEACTRLIDHIAAKYLVSTAGVRLLTCQHWRSLAESLSRSLSVEQRTQWIAKLKAAFAAGPADLKALKFKGLRALGMALARLEKGAASDVVLAWFKENDDATLAKVSAGDLTNVALLLSSASDAQKAEVMARFDPRWEADHAAKPLEWRQSAAVSAAWGRMHNLDKAKAWAMRSYQGALGTEEARNAADAATLRGIAGVLEDVGLTGKGTGYAGYAAAAAKVVREGKLGGLTRYTYYVMGLPLGTPETRQTVQAELVDSQGHVRLGGAKLLTMAHASIHDVKPWLTFLDARLAASAGGDAKALWLIARGYAESVAAGEASPMRGKKFYNQALATATSASCKYLALKELIGGYVEIAKHDRAVSVLDSVAGQFAGTEQADKLALLRTEIVQAKAAHAVRRSQRKARLAERAEDTWKRELRRRLASAEARGDGEATRRIRRILGQ</sequence>
<protein>
    <submittedName>
        <fullName evidence="1">Uncharacterized protein</fullName>
    </submittedName>
</protein>
<dbReference type="EMBL" id="LAZR01020333">
    <property type="protein sequence ID" value="KKL89265.1"/>
    <property type="molecule type" value="Genomic_DNA"/>
</dbReference>
<gene>
    <name evidence="1" type="ORF">LCGC14_1916420</name>
</gene>
<dbReference type="AlphaFoldDB" id="A0A0F9I642"/>
<comment type="caution">
    <text evidence="1">The sequence shown here is derived from an EMBL/GenBank/DDBJ whole genome shotgun (WGS) entry which is preliminary data.</text>
</comment>
<organism evidence="1">
    <name type="scientific">marine sediment metagenome</name>
    <dbReference type="NCBI Taxonomy" id="412755"/>
    <lineage>
        <taxon>unclassified sequences</taxon>
        <taxon>metagenomes</taxon>
        <taxon>ecological metagenomes</taxon>
    </lineage>
</organism>
<accession>A0A0F9I642</accession>
<reference evidence="1" key="1">
    <citation type="journal article" date="2015" name="Nature">
        <title>Complex archaea that bridge the gap between prokaryotes and eukaryotes.</title>
        <authorList>
            <person name="Spang A."/>
            <person name="Saw J.H."/>
            <person name="Jorgensen S.L."/>
            <person name="Zaremba-Niedzwiedzka K."/>
            <person name="Martijn J."/>
            <person name="Lind A.E."/>
            <person name="van Eijk R."/>
            <person name="Schleper C."/>
            <person name="Guy L."/>
            <person name="Ettema T.J."/>
        </authorList>
    </citation>
    <scope>NUCLEOTIDE SEQUENCE</scope>
</reference>
<name>A0A0F9I642_9ZZZZ</name>